<dbReference type="Gene3D" id="1.10.3210.10">
    <property type="entry name" value="Hypothetical protein af1432"/>
    <property type="match status" value="1"/>
</dbReference>
<protein>
    <submittedName>
        <fullName evidence="7">Inositol oxygenase</fullName>
    </submittedName>
</protein>
<keyword evidence="3" id="KW-0963">Cytoplasm</keyword>
<accession>A0AA43GVP5</accession>
<dbReference type="PANTHER" id="PTHR12588:SF0">
    <property type="entry name" value="INOSITOL OXYGENASE"/>
    <property type="match status" value="1"/>
</dbReference>
<dbReference type="EMBL" id="JANQDL010000015">
    <property type="protein sequence ID" value="MDH6062500.1"/>
    <property type="molecule type" value="Genomic_DNA"/>
</dbReference>
<keyword evidence="6" id="KW-0408">Iron</keyword>
<sequence length="246" mass="28741">MKALVKKGLSIFGYELRKKSYLGYDKINPHKTEFNRKSSEIYNLHFQQSIETVKYLETKYEAPILGKLSVLEALKLLSQCIDPTDNILYLTNQLIHTLQVIDGMEKDGICDSDMLIAALVHDLGKILLLFGEQPENIVCVNRVVDQDSEARGFDNHIFQYGHDEFAYSRLKNYLPDHISWLIRYHSIRLHECDIFMDEKDKKFAEKYLIPFKKYDQGTKSIYLLPDKKIDDYSDLINQYFPSSIII</sequence>
<dbReference type="AlphaFoldDB" id="A0AA43GVP5"/>
<dbReference type="RefSeq" id="WP_280688588.1">
    <property type="nucleotide sequence ID" value="NZ_JANQDL010000015.1"/>
</dbReference>
<comment type="caution">
    <text evidence="7">The sequence shown here is derived from an EMBL/GenBank/DDBJ whole genome shotgun (WGS) entry which is preliminary data.</text>
</comment>
<dbReference type="InterPro" id="IPR007828">
    <property type="entry name" value="Inositol_oxygenase"/>
</dbReference>
<dbReference type="GO" id="GO:0005506">
    <property type="term" value="F:iron ion binding"/>
    <property type="evidence" value="ECO:0007669"/>
    <property type="project" value="InterPro"/>
</dbReference>
<dbReference type="PANTHER" id="PTHR12588">
    <property type="entry name" value="MYOINOSITOL OXYGENASE"/>
    <property type="match status" value="1"/>
</dbReference>
<dbReference type="Pfam" id="PF05153">
    <property type="entry name" value="MIOX"/>
    <property type="match status" value="2"/>
</dbReference>
<comment type="cofactor">
    <cofactor evidence="1">
        <name>Fe cation</name>
        <dbReference type="ChEBI" id="CHEBI:24875"/>
    </cofactor>
</comment>
<keyword evidence="5" id="KW-0560">Oxidoreductase</keyword>
<dbReference type="SUPFAM" id="SSF109604">
    <property type="entry name" value="HD-domain/PDEase-like"/>
    <property type="match status" value="1"/>
</dbReference>
<dbReference type="GO" id="GO:0050113">
    <property type="term" value="F:inositol oxygenase activity"/>
    <property type="evidence" value="ECO:0007669"/>
    <property type="project" value="InterPro"/>
</dbReference>
<comment type="subcellular location">
    <subcellularLocation>
        <location evidence="2">Cytoplasm</location>
    </subcellularLocation>
</comment>
<name>A0AA43GVP5_9CYAN</name>
<dbReference type="GO" id="GO:0005737">
    <property type="term" value="C:cytoplasm"/>
    <property type="evidence" value="ECO:0007669"/>
    <property type="project" value="UniProtKB-SubCell"/>
</dbReference>
<evidence type="ECO:0000256" key="2">
    <source>
        <dbReference type="ARBA" id="ARBA00004496"/>
    </source>
</evidence>
<evidence type="ECO:0000256" key="4">
    <source>
        <dbReference type="ARBA" id="ARBA00022723"/>
    </source>
</evidence>
<keyword evidence="4" id="KW-0479">Metal-binding</keyword>
<dbReference type="Proteomes" id="UP001159370">
    <property type="component" value="Unassembled WGS sequence"/>
</dbReference>
<organism evidence="7 8">
    <name type="scientific">Umezakia ovalisporum FSS-62</name>
    <dbReference type="NCBI Taxonomy" id="2971776"/>
    <lineage>
        <taxon>Bacteria</taxon>
        <taxon>Bacillati</taxon>
        <taxon>Cyanobacteriota</taxon>
        <taxon>Cyanophyceae</taxon>
        <taxon>Nostocales</taxon>
        <taxon>Nodulariaceae</taxon>
        <taxon>Umezakia</taxon>
    </lineage>
</organism>
<evidence type="ECO:0000256" key="1">
    <source>
        <dbReference type="ARBA" id="ARBA00001962"/>
    </source>
</evidence>
<evidence type="ECO:0000256" key="3">
    <source>
        <dbReference type="ARBA" id="ARBA00022490"/>
    </source>
</evidence>
<dbReference type="GO" id="GO:0019310">
    <property type="term" value="P:inositol catabolic process"/>
    <property type="evidence" value="ECO:0007669"/>
    <property type="project" value="InterPro"/>
</dbReference>
<evidence type="ECO:0000313" key="8">
    <source>
        <dbReference type="Proteomes" id="UP001159370"/>
    </source>
</evidence>
<reference evidence="7 8" key="1">
    <citation type="journal article" date="2023" name="J. Phycol.">
        <title>Chrysosporum ovalisporum is synonymous with the true-branching cyanobacterium Umezakia natans (Nostocales/Aphanizomenonaceae).</title>
        <authorList>
            <person name="McGregor G.B."/>
            <person name="Sendall B.C."/>
            <person name="Niiyama Y."/>
            <person name="Tuji A."/>
            <person name="Willis A."/>
        </authorList>
    </citation>
    <scope>NUCLEOTIDE SEQUENCE [LARGE SCALE GENOMIC DNA]</scope>
    <source>
        <strain evidence="7 8">FSS-62</strain>
    </source>
</reference>
<evidence type="ECO:0000256" key="5">
    <source>
        <dbReference type="ARBA" id="ARBA00023002"/>
    </source>
</evidence>
<evidence type="ECO:0000313" key="7">
    <source>
        <dbReference type="EMBL" id="MDH6062500.1"/>
    </source>
</evidence>
<gene>
    <name evidence="7" type="ORF">NWP23_01555</name>
</gene>
<evidence type="ECO:0000256" key="6">
    <source>
        <dbReference type="ARBA" id="ARBA00023004"/>
    </source>
</evidence>
<proteinExistence type="predicted"/>